<keyword evidence="3" id="KW-0808">Transferase</keyword>
<dbReference type="InterPro" id="IPR000922">
    <property type="entry name" value="Lectin_gal-bd_dom"/>
</dbReference>
<evidence type="ECO:0000313" key="6">
    <source>
        <dbReference type="EMBL" id="ORX65231.1"/>
    </source>
</evidence>
<dbReference type="Pfam" id="PF02140">
    <property type="entry name" value="SUEL_Lectin"/>
    <property type="match status" value="1"/>
</dbReference>
<evidence type="ECO:0000256" key="1">
    <source>
        <dbReference type="ARBA" id="ARBA00005664"/>
    </source>
</evidence>
<dbReference type="GO" id="GO:0000139">
    <property type="term" value="C:Golgi membrane"/>
    <property type="evidence" value="ECO:0007669"/>
    <property type="project" value="TreeGrafter"/>
</dbReference>
<dbReference type="Proteomes" id="UP000193944">
    <property type="component" value="Unassembled WGS sequence"/>
</dbReference>
<evidence type="ECO:0000256" key="4">
    <source>
        <dbReference type="SAM" id="SignalP"/>
    </source>
</evidence>
<dbReference type="STRING" id="1754192.A0A1Y1VVA0"/>
<keyword evidence="4" id="KW-0732">Signal</keyword>
<comment type="similarity">
    <text evidence="1">Belongs to the glycosyltransferase 34 family.</text>
</comment>
<protein>
    <recommendedName>
        <fullName evidence="5">SUEL-type lectin domain-containing protein</fullName>
    </recommendedName>
</protein>
<comment type="caution">
    <text evidence="6">The sequence shown here is derived from an EMBL/GenBank/DDBJ whole genome shotgun (WGS) entry which is preliminary data.</text>
</comment>
<dbReference type="GO" id="GO:0016757">
    <property type="term" value="F:glycosyltransferase activity"/>
    <property type="evidence" value="ECO:0007669"/>
    <property type="project" value="UniProtKB-KW"/>
</dbReference>
<name>A0A1Y1VVA0_9FUNG</name>
<feature type="domain" description="SUEL-type lectin" evidence="5">
    <location>
        <begin position="117"/>
        <end position="206"/>
    </location>
</feature>
<dbReference type="PANTHER" id="PTHR31306:SF8">
    <property type="entry name" value="GLYCOSYLTRANSFERASE FAMILY 34 PROTEIN"/>
    <property type="match status" value="1"/>
</dbReference>
<feature type="chain" id="PRO_5012779116" description="SUEL-type lectin domain-containing protein" evidence="4">
    <location>
        <begin position="21"/>
        <end position="456"/>
    </location>
</feature>
<dbReference type="PROSITE" id="PS50228">
    <property type="entry name" value="SUEL_LECTIN"/>
    <property type="match status" value="1"/>
</dbReference>
<keyword evidence="2" id="KW-0328">Glycosyltransferase</keyword>
<evidence type="ECO:0000313" key="7">
    <source>
        <dbReference type="Proteomes" id="UP000193944"/>
    </source>
</evidence>
<reference evidence="6 7" key="2">
    <citation type="submission" date="2016-08" db="EMBL/GenBank/DDBJ databases">
        <title>Pervasive Adenine N6-methylation of Active Genes in Fungi.</title>
        <authorList>
            <consortium name="DOE Joint Genome Institute"/>
            <person name="Mondo S.J."/>
            <person name="Dannebaum R.O."/>
            <person name="Kuo R.C."/>
            <person name="Labutti K."/>
            <person name="Haridas S."/>
            <person name="Kuo A."/>
            <person name="Salamov A."/>
            <person name="Ahrendt S.R."/>
            <person name="Lipzen A."/>
            <person name="Sullivan W."/>
            <person name="Andreopoulos W.B."/>
            <person name="Clum A."/>
            <person name="Lindquist E."/>
            <person name="Daum C."/>
            <person name="Ramamoorthy G.K."/>
            <person name="Gryganskyi A."/>
            <person name="Culley D."/>
            <person name="Magnuson J.K."/>
            <person name="James T.Y."/>
            <person name="O'Malley M.A."/>
            <person name="Stajich J.E."/>
            <person name="Spatafora J.W."/>
            <person name="Visel A."/>
            <person name="Grigoriev I.V."/>
        </authorList>
    </citation>
    <scope>NUCLEOTIDE SEQUENCE [LARGE SCALE GENOMIC DNA]</scope>
    <source>
        <strain evidence="6 7">S4</strain>
    </source>
</reference>
<sequence length="456" mass="54359">MVLTLLHLTIILELLSLINAEQVYVNLFQNKKNEINYDLPEGFTFVNPNITNGPITINKEKDDGTKRNLFNMINHESDHFYYNHNEFNKLTNETEVKSEYFCEMYYGIRPERMTPYEISCPAHYTIVIDKAFYGRYANDTENCPNSNITPEVIEKIKPKDCGYEPINFLKERCEGRQYCNIIVKNFFFKDRCYGVFKYLNVKYHCVKEPELKKERIAIVMFSNRINPNSIDENSISEFYQYSKIHGYDFFVNTKNYNPDRKIYYMKTLSVLEKVIEGLKENKYDWIFWADSDTMIMNPNIKLESFLPNEKMNKVHFIAGVDWCGLQAGVFFIRVHEWSLNMLMRALSYCYYVDKFIIFDDQSSINNVLTGEDIDESEHYVIVPQKWFNNHKKAVAKGDFLLHIMGDRDRKDEIGLEFRNRLKGDDEWNKKTNEEMRKEVLEYYDLPKDKQLNIKYQ</sequence>
<proteinExistence type="inferred from homology"/>
<evidence type="ECO:0000256" key="3">
    <source>
        <dbReference type="ARBA" id="ARBA00022679"/>
    </source>
</evidence>
<dbReference type="GO" id="GO:0030246">
    <property type="term" value="F:carbohydrate binding"/>
    <property type="evidence" value="ECO:0007669"/>
    <property type="project" value="InterPro"/>
</dbReference>
<dbReference type="GO" id="GO:0006487">
    <property type="term" value="P:protein N-linked glycosylation"/>
    <property type="evidence" value="ECO:0007669"/>
    <property type="project" value="TreeGrafter"/>
</dbReference>
<dbReference type="Gene3D" id="2.60.120.740">
    <property type="match status" value="1"/>
</dbReference>
<reference evidence="6 7" key="1">
    <citation type="submission" date="2016-08" db="EMBL/GenBank/DDBJ databases">
        <title>A Parts List for Fungal Cellulosomes Revealed by Comparative Genomics.</title>
        <authorList>
            <consortium name="DOE Joint Genome Institute"/>
            <person name="Haitjema C.H."/>
            <person name="Gilmore S.P."/>
            <person name="Henske J.K."/>
            <person name="Solomon K.V."/>
            <person name="De Groot R."/>
            <person name="Kuo A."/>
            <person name="Mondo S.J."/>
            <person name="Salamov A.A."/>
            <person name="Labutti K."/>
            <person name="Zhao Z."/>
            <person name="Chiniquy J."/>
            <person name="Barry K."/>
            <person name="Brewer H.M."/>
            <person name="Purvine S.O."/>
            <person name="Wright A.T."/>
            <person name="Boxma B."/>
            <person name="Van Alen T."/>
            <person name="Hackstein J.H."/>
            <person name="Baker S.E."/>
            <person name="Grigoriev I.V."/>
            <person name="O'Malley M.A."/>
        </authorList>
    </citation>
    <scope>NUCLEOTIDE SEQUENCE [LARGE SCALE GENOMIC DNA]</scope>
    <source>
        <strain evidence="6 7">S4</strain>
    </source>
</reference>
<dbReference type="OrthoDB" id="407658at2759"/>
<evidence type="ECO:0000259" key="5">
    <source>
        <dbReference type="PROSITE" id="PS50228"/>
    </source>
</evidence>
<accession>A0A1Y1VVA0</accession>
<dbReference type="PANTHER" id="PTHR31306">
    <property type="entry name" value="ALPHA-1,6-MANNOSYLTRANSFERASE MNN11-RELATED"/>
    <property type="match status" value="1"/>
</dbReference>
<dbReference type="AlphaFoldDB" id="A0A1Y1VVA0"/>
<organism evidence="6 7">
    <name type="scientific">Anaeromyces robustus</name>
    <dbReference type="NCBI Taxonomy" id="1754192"/>
    <lineage>
        <taxon>Eukaryota</taxon>
        <taxon>Fungi</taxon>
        <taxon>Fungi incertae sedis</taxon>
        <taxon>Chytridiomycota</taxon>
        <taxon>Chytridiomycota incertae sedis</taxon>
        <taxon>Neocallimastigomycetes</taxon>
        <taxon>Neocallimastigales</taxon>
        <taxon>Neocallimastigaceae</taxon>
        <taxon>Anaeromyces</taxon>
    </lineage>
</organism>
<dbReference type="EMBL" id="MCFG01000472">
    <property type="protein sequence ID" value="ORX65231.1"/>
    <property type="molecule type" value="Genomic_DNA"/>
</dbReference>
<keyword evidence="7" id="KW-1185">Reference proteome</keyword>
<dbReference type="Pfam" id="PF05637">
    <property type="entry name" value="Glyco_transf_34"/>
    <property type="match status" value="1"/>
</dbReference>
<dbReference type="Gene3D" id="3.90.550.10">
    <property type="entry name" value="Spore Coat Polysaccharide Biosynthesis Protein SpsA, Chain A"/>
    <property type="match status" value="1"/>
</dbReference>
<dbReference type="InterPro" id="IPR043159">
    <property type="entry name" value="Lectin_gal-bd_sf"/>
</dbReference>
<dbReference type="CDD" id="cd22823">
    <property type="entry name" value="Gal_Rha_Lectin"/>
    <property type="match status" value="1"/>
</dbReference>
<dbReference type="InterPro" id="IPR029044">
    <property type="entry name" value="Nucleotide-diphossugar_trans"/>
</dbReference>
<feature type="signal peptide" evidence="4">
    <location>
        <begin position="1"/>
        <end position="20"/>
    </location>
</feature>
<gene>
    <name evidence="6" type="ORF">BCR32DRAFT_226203</name>
</gene>
<dbReference type="InterPro" id="IPR008630">
    <property type="entry name" value="Glyco_trans_34"/>
</dbReference>
<evidence type="ECO:0000256" key="2">
    <source>
        <dbReference type="ARBA" id="ARBA00022676"/>
    </source>
</evidence>